<feature type="region of interest" description="Disordered" evidence="5">
    <location>
        <begin position="1339"/>
        <end position="1392"/>
    </location>
</feature>
<keyword evidence="10" id="KW-1185">Reference proteome</keyword>
<keyword evidence="2 6" id="KW-0812">Transmembrane</keyword>
<keyword evidence="4 6" id="KW-0472">Membrane</keyword>
<dbReference type="eggNOG" id="KOG3533">
    <property type="taxonomic scope" value="Eukaryota"/>
</dbReference>
<dbReference type="RefSeq" id="XP_001025344.2">
    <property type="nucleotide sequence ID" value="XM_001025344.3"/>
</dbReference>
<dbReference type="SUPFAM" id="SSF100909">
    <property type="entry name" value="IP3 receptor type 1 binding core, domain 2"/>
    <property type="match status" value="1"/>
</dbReference>
<dbReference type="Pfam" id="PF08454">
    <property type="entry name" value="RIH_assoc"/>
    <property type="match status" value="1"/>
</dbReference>
<protein>
    <submittedName>
        <fullName evidence="9">Inositol-triphosphate type 1 protein</fullName>
    </submittedName>
</protein>
<evidence type="ECO:0000256" key="4">
    <source>
        <dbReference type="ARBA" id="ARBA00023136"/>
    </source>
</evidence>
<dbReference type="KEGG" id="tet:TTHERM_00762860"/>
<dbReference type="Pfam" id="PF00520">
    <property type="entry name" value="Ion_trans"/>
    <property type="match status" value="1"/>
</dbReference>
<evidence type="ECO:0000313" key="10">
    <source>
        <dbReference type="Proteomes" id="UP000009168"/>
    </source>
</evidence>
<evidence type="ECO:0000259" key="8">
    <source>
        <dbReference type="Pfam" id="PF08454"/>
    </source>
</evidence>
<dbReference type="PANTHER" id="PTHR13715">
    <property type="entry name" value="RYANODINE RECEPTOR AND IP3 RECEPTOR"/>
    <property type="match status" value="1"/>
</dbReference>
<feature type="transmembrane region" description="Helical" evidence="6">
    <location>
        <begin position="2800"/>
        <end position="2823"/>
    </location>
</feature>
<dbReference type="PANTHER" id="PTHR13715:SF99">
    <property type="entry name" value="INOSITOL 1,4,5-TRISPHOSPHATE RECEPTOR-LIKE PROTEIN A"/>
    <property type="match status" value="1"/>
</dbReference>
<dbReference type="GO" id="GO:0005216">
    <property type="term" value="F:monoatomic ion channel activity"/>
    <property type="evidence" value="ECO:0007669"/>
    <property type="project" value="InterPro"/>
</dbReference>
<dbReference type="OrthoDB" id="313186at2759"/>
<keyword evidence="3 6" id="KW-1133">Transmembrane helix</keyword>
<dbReference type="InterPro" id="IPR035910">
    <property type="entry name" value="RyR/IP3R_RIH_dom_sf"/>
</dbReference>
<dbReference type="InterPro" id="IPR015925">
    <property type="entry name" value="Ryanodine_IP3_receptor"/>
</dbReference>
<gene>
    <name evidence="9" type="ORF">TTHERM_00762860</name>
</gene>
<dbReference type="EMBL" id="GG662407">
    <property type="protein sequence ID" value="EAS05099.2"/>
    <property type="molecule type" value="Genomic_DNA"/>
</dbReference>
<feature type="compositionally biased region" description="Low complexity" evidence="5">
    <location>
        <begin position="1349"/>
        <end position="1366"/>
    </location>
</feature>
<feature type="transmembrane region" description="Helical" evidence="6">
    <location>
        <begin position="2710"/>
        <end position="2733"/>
    </location>
</feature>
<comment type="subcellular location">
    <subcellularLocation>
        <location evidence="1">Membrane</location>
        <topology evidence="1">Multi-pass membrane protein</topology>
    </subcellularLocation>
</comment>
<name>I7MJ45_TETTS</name>
<feature type="transmembrane region" description="Helical" evidence="6">
    <location>
        <begin position="2582"/>
        <end position="2601"/>
    </location>
</feature>
<reference evidence="10" key="1">
    <citation type="journal article" date="2006" name="PLoS Biol.">
        <title>Macronuclear genome sequence of the ciliate Tetrahymena thermophila, a model eukaryote.</title>
        <authorList>
            <person name="Eisen J.A."/>
            <person name="Coyne R.S."/>
            <person name="Wu M."/>
            <person name="Wu D."/>
            <person name="Thiagarajan M."/>
            <person name="Wortman J.R."/>
            <person name="Badger J.H."/>
            <person name="Ren Q."/>
            <person name="Amedeo P."/>
            <person name="Jones K.M."/>
            <person name="Tallon L.J."/>
            <person name="Delcher A.L."/>
            <person name="Salzberg S.L."/>
            <person name="Silva J.C."/>
            <person name="Haas B.J."/>
            <person name="Majoros W.H."/>
            <person name="Farzad M."/>
            <person name="Carlton J.M."/>
            <person name="Smith R.K. Jr."/>
            <person name="Garg J."/>
            <person name="Pearlman R.E."/>
            <person name="Karrer K.M."/>
            <person name="Sun L."/>
            <person name="Manning G."/>
            <person name="Elde N.C."/>
            <person name="Turkewitz A.P."/>
            <person name="Asai D.J."/>
            <person name="Wilkes D.E."/>
            <person name="Wang Y."/>
            <person name="Cai H."/>
            <person name="Collins K."/>
            <person name="Stewart B.A."/>
            <person name="Lee S.R."/>
            <person name="Wilamowska K."/>
            <person name="Weinberg Z."/>
            <person name="Ruzzo W.L."/>
            <person name="Wloga D."/>
            <person name="Gaertig J."/>
            <person name="Frankel J."/>
            <person name="Tsao C.-C."/>
            <person name="Gorovsky M.A."/>
            <person name="Keeling P.J."/>
            <person name="Waller R.F."/>
            <person name="Patron N.J."/>
            <person name="Cherry J.M."/>
            <person name="Stover N.A."/>
            <person name="Krieger C.J."/>
            <person name="del Toro C."/>
            <person name="Ryder H.F."/>
            <person name="Williamson S.C."/>
            <person name="Barbeau R.A."/>
            <person name="Hamilton E.P."/>
            <person name="Orias E."/>
        </authorList>
    </citation>
    <scope>NUCLEOTIDE SEQUENCE [LARGE SCALE GENOMIC DNA]</scope>
    <source>
        <strain evidence="10">SB210</strain>
    </source>
</reference>
<dbReference type="Gene3D" id="1.10.287.70">
    <property type="match status" value="1"/>
</dbReference>
<feature type="domain" description="Ion transport" evidence="7">
    <location>
        <begin position="2559"/>
        <end position="2829"/>
    </location>
</feature>
<feature type="transmembrane region" description="Helical" evidence="6">
    <location>
        <begin position="2553"/>
        <end position="2570"/>
    </location>
</feature>
<evidence type="ECO:0000256" key="3">
    <source>
        <dbReference type="ARBA" id="ARBA00022989"/>
    </source>
</evidence>
<feature type="region of interest" description="Disordered" evidence="5">
    <location>
        <begin position="388"/>
        <end position="427"/>
    </location>
</feature>
<feature type="compositionally biased region" description="Polar residues" evidence="5">
    <location>
        <begin position="1367"/>
        <end position="1387"/>
    </location>
</feature>
<dbReference type="InterPro" id="IPR013662">
    <property type="entry name" value="RIH_assoc-dom"/>
</dbReference>
<dbReference type="GeneID" id="7824574"/>
<evidence type="ECO:0000313" key="9">
    <source>
        <dbReference type="EMBL" id="EAS05099.2"/>
    </source>
</evidence>
<sequence>MSNNQKNLALQYLDPDFNQERINLENMSGKEINKYDTLRRRMEAEIEINNKRVSQFKGQYVTIGQEIMLYHVYSNSFIKATREKSDEDQNLFHIKLTQTPSSSTHFIIRINPYLNFKKDGEKIAYDELFYFENTKYHTVFSIQSSKDTQIVVGSATNLEKQKLPQICKVPMLTLNGEISKKQMQAEETSVQAYKKQTELIYTPTLEQMVYFTNYGAGHRKVQKDRIDTFQAVFIKKAPIQNASLLQTANSNINQASINNKVQKKNQTQQSHILQGDYVRLKHILRSSKKTTVIHTESNVCGYAPKVFAVVKDDTNLYDKESLCDIFQIIPEKESDLGVPIEFDNLDYGETTIRLRHLLTGKYLMLSQKKMELSNSMDDQLMEGRKNLVENRRKKKNKEKKTDSQGFGENGDIRLQTKESSVGSGTGKEEMQEYIDQFKETTEFVLQNAGRDEPYLLTTTTFQIKNSDQNYAKISEYDVPSQELVITQQDQEQKNVQKNKQKSRQHNTYQSLPGEICSEDYFQSWFIQMDTLKRKYYPLYSDDQEGDFFYFELVNEQIISDFNTLNCHLDPIIQLCEDTPKNIFQKEVILQAKENITILGLWLCDIKLDNLKEKPKLDQINSIPIARKQNIFRDIGIIDMLIKIILHTYRFEYLCMDNIQNNVEIYQFVQTAIDFLIKISYKNFVNSMYIISWYSLFKKIILDSEVIMEFKFDKLVNQLFKETNINVSFQDDLRQIANEISYEDINLNALNLLLSFCQYNPYRKKQEHEEIIQFLFENEKTRKNIFRAFKLDEQGNVYLELENENNSNNNQLVKHIIDKDFQFISKDLYLYSMQVVNLTSELCKGGPSLIIDYIKKYYDFKVCMNVIGNDEIASAFRAIFLNLFKESYLVNDFKYTLVEDLPSLIKIKSSIGFQGTLLEGMFMKFRDRINLKYFYQQGEDDENNSIYDQNMNENKSIFQDKSHINLKLIIDKFLQSFTTLYFKEQNESKDFKYEVNELASSILSLCHFIIQRGFYTNTEIIQLEKTIYEIFQQAYIFRKIKVNYKGALKNKKVGGLLVTKNIHIPIEMVSWMSIAINILHFIEDLSLEELVQRLFQDNKFNKYFGEDEEKVALNNNKDGTKNQQFLQEKKDKIVDFFDLEQSQRNIKNIFVLCEMLLLDNIELKGKIVDTIYKQFSQKKRYYECLNNCITIDFNNERIYQTLNELYYIIHFCMIDIQFQKSQEVYNSSSNISKMSEAFTDLISFLFDENPPDDLVELASLDLEDGDVQANQVKPSIDTHQRVHGLFTFQQPKSGRLIGTQKTIKDNNQLNGIELNQINLDVNPTSKDYVVLPSSVASNNRIDYESNPALNNANSKQNKSNQNSPKIQPFQSNNPTIKGISKSPNISIQESRDNKRDLQINEKYLFRGDSNVMYSILDQHYIEIASLYNNQRLLKNMNFHKLLIQIITLFGDKHFDKEQENSKQKSNIIKSSLMGLIYFTLQNEENQDLILQHQDYPEVIKTIFGLKHVEGMLELTFIFISQIYKDNYSILLSLNSHFSKQGKFVLKSLFVNFFDTANKNDKTYCIYFIQFLKYFFTINGKNIQQNQTLLFKIFSDESISSKQQIQSIITKAIQHICIDHENPMNKLDNLSNNQILREEDYVIKVPQEAILIQQMLTTFRELAKGSGLAVNTFVRMFFSLQDIRTILSYCSWIPSLKKEALDFLVEVYLNSKNIEPNEFREIQVLLIENLYQDLVDYQKFTRQTNRNRHNIKWRCKGDSLNLFENRNPYGSIRYLITMNYLYGYEYYILNSIIPCLQSYFNKLSDIPSDQQFQLASQFESICKRLEKYWDNEEQIAKKMQDGEFEDCDGGLMVNYDIDSKENSNAQNRSDDQKSGGLIWNFPINQQRKNSDDSLPIRNKSQTRKMYSKKVSGTTIEKKQKKTDMIKGTLQVLSNLTITEKYRNIQMKQQNILTNYNYEAAFAMARQNRPVPFFQKSFIENEHELELENLISTLIEIKIQDQQKFRTLIQSFIAVLSCDTIETNIRMNSMKILRKISNYKQDSKVNESIQHDLISMGFLNFLCDIIIIEQDPLMKLEYIRGLIDFMEESNRDIQDSFYQYLLNDKDNRFLLEVNSFLQQNFHSSKSNQGLFEDKGQHQQHFKRILVLKFEICMRSLELLRLSTENHYRPMQDFLREQINPNGEKKSNSVNMINQLSQMFEKYRKVMQDDDLQLGIKILDTLIEWIQGPCEENQLALCHTNLLENLEDMQYDISQRTKKKGEYQKYRSEFNQKTILILRSLFEGNFNPYITKKVSMYVDISLMIDTITQNYKLYQEYIKKISNVHQGLLECMKNKNFKFQGEFDQSQYISQETHVSPLSADELIQKYETSSVLSASVTSSFMERSATNAMLNSVQVKKERKSSTIENTELYEKADNVISEAFERYLLVKNLKFLDPTFSKKYEEVLDFQLNKLTNPNHEDVRKALIFMEDNTCSIEIINQKNQIQKVYFRNPPITQYLSTISKDRFQDKVQRDGSTEKITGLLAEEPIFLDEMQHFLKLNALGIYFNLTYLSWARNFNLSLAFLINIFLLIDVFSTETRGKTIASIFQYLNLAISILVIIFWIIFEMPLELKLIMSRYEELLDEIKQKQRSVGKKKFIDYIKLSWNKIKTSLKKVFFMIKQASLNSHFVYLLIYFFFSLGGILWNDLFYSLLLLDIIERSLVLQNVIKAVTQNIIQVVMTVVLEITLIYIYSMIGYFSPTLKETFLYYGPGTDEHYNICNNAITCFTMFLNQGIRAGGGIADYLYNPSQDDPTSEYISRFFFDISFKIIVIIIMLNILFGIIIDTFGELREERNEKMQDKKNKCFICNIERSQFENNRINFQKHLTKQHNTWNYFFYLIHLRFKNISDFDGTESYVYEKYRKQDISWFPVGQSLKLQKAMNDDDQDKNEI</sequence>
<proteinExistence type="predicted"/>
<evidence type="ECO:0000256" key="1">
    <source>
        <dbReference type="ARBA" id="ARBA00004141"/>
    </source>
</evidence>
<feature type="domain" description="RyR/IP3R Homology associated" evidence="8">
    <location>
        <begin position="2145"/>
        <end position="2244"/>
    </location>
</feature>
<evidence type="ECO:0000256" key="2">
    <source>
        <dbReference type="ARBA" id="ARBA00022692"/>
    </source>
</evidence>
<dbReference type="InParanoid" id="I7MJ45"/>
<dbReference type="GO" id="GO:0016020">
    <property type="term" value="C:membrane"/>
    <property type="evidence" value="ECO:0007669"/>
    <property type="project" value="UniProtKB-SubCell"/>
</dbReference>
<dbReference type="GO" id="GO:0006816">
    <property type="term" value="P:calcium ion transport"/>
    <property type="evidence" value="ECO:0007669"/>
    <property type="project" value="InterPro"/>
</dbReference>
<organism evidence="9 10">
    <name type="scientific">Tetrahymena thermophila (strain SB210)</name>
    <dbReference type="NCBI Taxonomy" id="312017"/>
    <lineage>
        <taxon>Eukaryota</taxon>
        <taxon>Sar</taxon>
        <taxon>Alveolata</taxon>
        <taxon>Ciliophora</taxon>
        <taxon>Intramacronucleata</taxon>
        <taxon>Oligohymenophorea</taxon>
        <taxon>Hymenostomatida</taxon>
        <taxon>Tetrahymenina</taxon>
        <taxon>Tetrahymenidae</taxon>
        <taxon>Tetrahymena</taxon>
    </lineage>
</organism>
<evidence type="ECO:0000259" key="7">
    <source>
        <dbReference type="Pfam" id="PF00520"/>
    </source>
</evidence>
<dbReference type="Gene3D" id="2.80.10.50">
    <property type="match status" value="1"/>
</dbReference>
<dbReference type="Proteomes" id="UP000009168">
    <property type="component" value="Unassembled WGS sequence"/>
</dbReference>
<feature type="transmembrane region" description="Helical" evidence="6">
    <location>
        <begin position="2664"/>
        <end position="2690"/>
    </location>
</feature>
<feature type="region of interest" description="Disordered" evidence="5">
    <location>
        <begin position="1884"/>
        <end position="1911"/>
    </location>
</feature>
<accession>I7MJ45</accession>
<evidence type="ECO:0000256" key="6">
    <source>
        <dbReference type="SAM" id="Phobius"/>
    </source>
</evidence>
<evidence type="ECO:0000256" key="5">
    <source>
        <dbReference type="SAM" id="MobiDB-lite"/>
    </source>
</evidence>
<dbReference type="InterPro" id="IPR005821">
    <property type="entry name" value="Ion_trans_dom"/>
</dbReference>